<evidence type="ECO:0000256" key="2">
    <source>
        <dbReference type="SAM" id="Phobius"/>
    </source>
</evidence>
<name>A0A0D2KVA1_HYPSF</name>
<protein>
    <submittedName>
        <fullName evidence="3">Uncharacterized protein</fullName>
    </submittedName>
</protein>
<feature type="compositionally biased region" description="Low complexity" evidence="1">
    <location>
        <begin position="86"/>
        <end position="104"/>
    </location>
</feature>
<organism evidence="3 4">
    <name type="scientific">Hypholoma sublateritium (strain FD-334 SS-4)</name>
    <dbReference type="NCBI Taxonomy" id="945553"/>
    <lineage>
        <taxon>Eukaryota</taxon>
        <taxon>Fungi</taxon>
        <taxon>Dikarya</taxon>
        <taxon>Basidiomycota</taxon>
        <taxon>Agaricomycotina</taxon>
        <taxon>Agaricomycetes</taxon>
        <taxon>Agaricomycetidae</taxon>
        <taxon>Agaricales</taxon>
        <taxon>Agaricineae</taxon>
        <taxon>Strophariaceae</taxon>
        <taxon>Hypholoma</taxon>
    </lineage>
</organism>
<keyword evidence="2" id="KW-1133">Transmembrane helix</keyword>
<evidence type="ECO:0000313" key="3">
    <source>
        <dbReference type="EMBL" id="KJA18587.1"/>
    </source>
</evidence>
<proteinExistence type="predicted"/>
<feature type="region of interest" description="Disordered" evidence="1">
    <location>
        <begin position="1"/>
        <end position="149"/>
    </location>
</feature>
<gene>
    <name evidence="3" type="ORF">HYPSUDRAFT_45132</name>
</gene>
<evidence type="ECO:0000256" key="1">
    <source>
        <dbReference type="SAM" id="MobiDB-lite"/>
    </source>
</evidence>
<feature type="compositionally biased region" description="Low complexity" evidence="1">
    <location>
        <begin position="129"/>
        <end position="141"/>
    </location>
</feature>
<feature type="region of interest" description="Disordered" evidence="1">
    <location>
        <begin position="209"/>
        <end position="232"/>
    </location>
</feature>
<dbReference type="Proteomes" id="UP000054270">
    <property type="component" value="Unassembled WGS sequence"/>
</dbReference>
<keyword evidence="4" id="KW-1185">Reference proteome</keyword>
<dbReference type="EMBL" id="KN817587">
    <property type="protein sequence ID" value="KJA18587.1"/>
    <property type="molecule type" value="Genomic_DNA"/>
</dbReference>
<reference evidence="4" key="1">
    <citation type="submission" date="2014-04" db="EMBL/GenBank/DDBJ databases">
        <title>Evolutionary Origins and Diversification of the Mycorrhizal Mutualists.</title>
        <authorList>
            <consortium name="DOE Joint Genome Institute"/>
            <consortium name="Mycorrhizal Genomics Consortium"/>
            <person name="Kohler A."/>
            <person name="Kuo A."/>
            <person name="Nagy L.G."/>
            <person name="Floudas D."/>
            <person name="Copeland A."/>
            <person name="Barry K.W."/>
            <person name="Cichocki N."/>
            <person name="Veneault-Fourrey C."/>
            <person name="LaButti K."/>
            <person name="Lindquist E.A."/>
            <person name="Lipzen A."/>
            <person name="Lundell T."/>
            <person name="Morin E."/>
            <person name="Murat C."/>
            <person name="Riley R."/>
            <person name="Ohm R."/>
            <person name="Sun H."/>
            <person name="Tunlid A."/>
            <person name="Henrissat B."/>
            <person name="Grigoriev I.V."/>
            <person name="Hibbett D.S."/>
            <person name="Martin F."/>
        </authorList>
    </citation>
    <scope>NUCLEOTIDE SEQUENCE [LARGE SCALE GENOMIC DNA]</scope>
    <source>
        <strain evidence="4">FD-334 SS-4</strain>
    </source>
</reference>
<keyword evidence="2" id="KW-0812">Transmembrane</keyword>
<keyword evidence="2" id="KW-0472">Membrane</keyword>
<accession>A0A0D2KVA1</accession>
<evidence type="ECO:0000313" key="4">
    <source>
        <dbReference type="Proteomes" id="UP000054270"/>
    </source>
</evidence>
<feature type="compositionally biased region" description="Low complexity" evidence="1">
    <location>
        <begin position="35"/>
        <end position="79"/>
    </location>
</feature>
<dbReference type="STRING" id="945553.A0A0D2KVA1"/>
<sequence length="336" mass="34336">MPFPPFRRQRKKEANPLTFGCPNPFNIFCPKTQSTTNTKAADPTTAPARTTSVAPPVTPSSTAAPTPSQPNTNTFTVQPVTPPTATPNTPSSQPQSTPAASPTSRSISATAQLTSAAANTGDTSGGSTGSTTATTGSPSGTPKGNDVDASQTTATFITTESNGQTQTQEITIGSNAQPFTTTNGFVFITTTDSVGQVITVSYGLDPAQTSTASSANSAANGTAANSTGATASGSSHAGAIAGGVVAALAVVCLVIALSFFLRRRRRALRTAPSSEFIVQRQYPFTGSAQFQFQRAGSFSSPGGSVVDIRQQEGGALLTREQSPRTYNVAGEKMVLV</sequence>
<dbReference type="AlphaFoldDB" id="A0A0D2KVA1"/>
<feature type="transmembrane region" description="Helical" evidence="2">
    <location>
        <begin position="239"/>
        <end position="261"/>
    </location>
</feature>